<dbReference type="STRING" id="1231341.Abor_024_011"/>
<evidence type="ECO:0000313" key="2">
    <source>
        <dbReference type="EMBL" id="BBC78403.1"/>
    </source>
</evidence>
<dbReference type="KEGG" id="aot:AcetOri_orf00084"/>
<dbReference type="InterPro" id="IPR001173">
    <property type="entry name" value="Glyco_trans_2-like"/>
</dbReference>
<dbReference type="GeneID" id="76204708"/>
<gene>
    <name evidence="3" type="ORF">Abor_024_011</name>
    <name evidence="2" type="ORF">AcetOrient_orf00084</name>
</gene>
<dbReference type="PANTHER" id="PTHR43685:SF2">
    <property type="entry name" value="GLYCOSYLTRANSFERASE 2-LIKE DOMAIN-CONTAINING PROTEIN"/>
    <property type="match status" value="1"/>
</dbReference>
<dbReference type="InterPro" id="IPR050834">
    <property type="entry name" value="Glycosyltransf_2"/>
</dbReference>
<reference evidence="2 5" key="2">
    <citation type="submission" date="2018-02" db="EMBL/GenBank/DDBJ databases">
        <title>Acetobacter orientalis genome.</title>
        <authorList>
            <person name="Nakashima N."/>
            <person name="Tamura T."/>
        </authorList>
    </citation>
    <scope>NUCLEOTIDE SEQUENCE [LARGE SCALE GENOMIC DNA]</scope>
    <source>
        <strain evidence="2 5">FAN1</strain>
    </source>
</reference>
<proteinExistence type="predicted"/>
<dbReference type="SUPFAM" id="SSF53448">
    <property type="entry name" value="Nucleotide-diphospho-sugar transferases"/>
    <property type="match status" value="1"/>
</dbReference>
<organism evidence="2 5">
    <name type="scientific">Acetobacter orientalis</name>
    <dbReference type="NCBI Taxonomy" id="146474"/>
    <lineage>
        <taxon>Bacteria</taxon>
        <taxon>Pseudomonadati</taxon>
        <taxon>Pseudomonadota</taxon>
        <taxon>Alphaproteobacteria</taxon>
        <taxon>Acetobacterales</taxon>
        <taxon>Acetobacteraceae</taxon>
        <taxon>Acetobacter</taxon>
    </lineage>
</organism>
<dbReference type="Proteomes" id="UP000270034">
    <property type="component" value="Chromosome"/>
</dbReference>
<accession>A0A2Z5ZCM5</accession>
<dbReference type="Pfam" id="PF00535">
    <property type="entry name" value="Glycos_transf_2"/>
    <property type="match status" value="1"/>
</dbReference>
<dbReference type="EMBL" id="AP018515">
    <property type="protein sequence ID" value="BBC78403.1"/>
    <property type="molecule type" value="Genomic_DNA"/>
</dbReference>
<evidence type="ECO:0000313" key="5">
    <source>
        <dbReference type="Proteomes" id="UP000270034"/>
    </source>
</evidence>
<protein>
    <submittedName>
        <fullName evidence="2">Glycosyl transferase</fullName>
    </submittedName>
</protein>
<dbReference type="RefSeq" id="WP_048841618.1">
    <property type="nucleotide sequence ID" value="NZ_BAMX01000024.1"/>
</dbReference>
<dbReference type="CDD" id="cd00761">
    <property type="entry name" value="Glyco_tranf_GTA_type"/>
    <property type="match status" value="1"/>
</dbReference>
<name>A0A2Z5ZCM5_9PROT</name>
<dbReference type="PANTHER" id="PTHR43685">
    <property type="entry name" value="GLYCOSYLTRANSFERASE"/>
    <property type="match status" value="1"/>
</dbReference>
<reference evidence="3 4" key="1">
    <citation type="submission" date="2012-11" db="EMBL/GenBank/DDBJ databases">
        <title>Whole genome sequence of Acetobacter orientalis 21F-2.</title>
        <authorList>
            <person name="Azuma Y."/>
            <person name="Higashiura N."/>
            <person name="Hirakawa H."/>
            <person name="Matsushita K."/>
        </authorList>
    </citation>
    <scope>NUCLEOTIDE SEQUENCE [LARGE SCALE GENOMIC DNA]</scope>
    <source>
        <strain evidence="3 4">21F-2</strain>
    </source>
</reference>
<evidence type="ECO:0000313" key="3">
    <source>
        <dbReference type="EMBL" id="GAN66567.1"/>
    </source>
</evidence>
<sequence length="352" mass="39840">MNAPSPSTTTTHATTHATVAVVMRTKNRLLLLHRALSSVLFQTHTAWHLYLVNDGGNQPELERTLALYRPLFGTRLSVLHHSTSQGMEAASNAALAHVTEAFFAIHDDDDTWHPDFLKHSVAFLTNPENTRFLAVTTGSVVVHEEIKNDIVHELSREEWCVNRETIDFTKLLYANLFPPISLLMRASLLQSIGAFNAALPVLGDWDYNIRIMQQGDIGYIKDYLAFYHRRSAGTHSVYSNTITNQADQHTLYNILIRNQKLRESLRTSPQLLGLAQGLIFSMQHHNAPLYNGLASTLQQLQSIETALHHINNRLASIELTSMWVHKLLRPLYKVWHLALPARRLVAKLRGRA</sequence>
<evidence type="ECO:0000313" key="4">
    <source>
        <dbReference type="Proteomes" id="UP000032670"/>
    </source>
</evidence>
<feature type="domain" description="Glycosyltransferase 2-like" evidence="1">
    <location>
        <begin position="21"/>
        <end position="136"/>
    </location>
</feature>
<keyword evidence="2" id="KW-0808">Transferase</keyword>
<evidence type="ECO:0000259" key="1">
    <source>
        <dbReference type="Pfam" id="PF00535"/>
    </source>
</evidence>
<keyword evidence="4" id="KW-1185">Reference proteome</keyword>
<dbReference type="GO" id="GO:0016740">
    <property type="term" value="F:transferase activity"/>
    <property type="evidence" value="ECO:0007669"/>
    <property type="project" value="UniProtKB-KW"/>
</dbReference>
<dbReference type="InterPro" id="IPR029044">
    <property type="entry name" value="Nucleotide-diphossugar_trans"/>
</dbReference>
<accession>A0A0D6NKE3</accession>
<dbReference type="AlphaFoldDB" id="A0A2Z5ZCM5"/>
<dbReference type="Gene3D" id="3.90.550.10">
    <property type="entry name" value="Spore Coat Polysaccharide Biosynthesis Protein SpsA, Chain A"/>
    <property type="match status" value="1"/>
</dbReference>
<dbReference type="EMBL" id="BAMX01000024">
    <property type="protein sequence ID" value="GAN66567.1"/>
    <property type="molecule type" value="Genomic_DNA"/>
</dbReference>
<dbReference type="Proteomes" id="UP000032670">
    <property type="component" value="Unassembled WGS sequence"/>
</dbReference>